<evidence type="ECO:0000313" key="5">
    <source>
        <dbReference type="EnsemblMetazoa" id="PPA18326.1"/>
    </source>
</evidence>
<accession>A0A2A6C7E2</accession>
<evidence type="ECO:0000256" key="4">
    <source>
        <dbReference type="SAM" id="MobiDB-lite"/>
    </source>
</evidence>
<accession>A0A8R1UDP5</accession>
<feature type="compositionally biased region" description="Basic and acidic residues" evidence="4">
    <location>
        <begin position="420"/>
        <end position="442"/>
    </location>
</feature>
<dbReference type="AlphaFoldDB" id="A0A2A6C7E2"/>
<reference evidence="6" key="1">
    <citation type="journal article" date="2008" name="Nat. Genet.">
        <title>The Pristionchus pacificus genome provides a unique perspective on nematode lifestyle and parasitism.</title>
        <authorList>
            <person name="Dieterich C."/>
            <person name="Clifton S.W."/>
            <person name="Schuster L.N."/>
            <person name="Chinwalla A."/>
            <person name="Delehaunty K."/>
            <person name="Dinkelacker I."/>
            <person name="Fulton L."/>
            <person name="Fulton R."/>
            <person name="Godfrey J."/>
            <person name="Minx P."/>
            <person name="Mitreva M."/>
            <person name="Roeseler W."/>
            <person name="Tian H."/>
            <person name="Witte H."/>
            <person name="Yang S.P."/>
            <person name="Wilson R.K."/>
            <person name="Sommer R.J."/>
        </authorList>
    </citation>
    <scope>NUCLEOTIDE SEQUENCE [LARGE SCALE GENOMIC DNA]</scope>
    <source>
        <strain evidence="6">PS312</strain>
    </source>
</reference>
<reference evidence="5" key="2">
    <citation type="submission" date="2022-06" db="UniProtKB">
        <authorList>
            <consortium name="EnsemblMetazoa"/>
        </authorList>
    </citation>
    <scope>IDENTIFICATION</scope>
    <source>
        <strain evidence="5">PS312</strain>
    </source>
</reference>
<dbReference type="Gene3D" id="3.80.10.10">
    <property type="entry name" value="Ribonuclease Inhibitor"/>
    <property type="match status" value="1"/>
</dbReference>
<protein>
    <submittedName>
        <fullName evidence="5">Uncharacterized protein</fullName>
    </submittedName>
</protein>
<evidence type="ECO:0000313" key="6">
    <source>
        <dbReference type="Proteomes" id="UP000005239"/>
    </source>
</evidence>
<dbReference type="SUPFAM" id="SSF52047">
    <property type="entry name" value="RNI-like"/>
    <property type="match status" value="1"/>
</dbReference>
<dbReference type="InterPro" id="IPR001611">
    <property type="entry name" value="Leu-rich_rpt"/>
</dbReference>
<dbReference type="EnsemblMetazoa" id="PPA18326.1">
    <property type="protein sequence ID" value="PPA18326.1"/>
    <property type="gene ID" value="WBGene00107880"/>
</dbReference>
<keyword evidence="2" id="KW-0677">Repeat</keyword>
<organism evidence="5 6">
    <name type="scientific">Pristionchus pacificus</name>
    <name type="common">Parasitic nematode worm</name>
    <dbReference type="NCBI Taxonomy" id="54126"/>
    <lineage>
        <taxon>Eukaryota</taxon>
        <taxon>Metazoa</taxon>
        <taxon>Ecdysozoa</taxon>
        <taxon>Nematoda</taxon>
        <taxon>Chromadorea</taxon>
        <taxon>Rhabditida</taxon>
        <taxon>Rhabditina</taxon>
        <taxon>Diplogasteromorpha</taxon>
        <taxon>Diplogasteroidea</taxon>
        <taxon>Neodiplogasteridae</taxon>
        <taxon>Pristionchus</taxon>
    </lineage>
</organism>
<dbReference type="PANTHER" id="PTHR24112">
    <property type="entry name" value="LEUCINE-RICH REPEAT, ISOFORM F-RELATED"/>
    <property type="match status" value="1"/>
</dbReference>
<feature type="compositionally biased region" description="Basic and acidic residues" evidence="4">
    <location>
        <begin position="366"/>
        <end position="379"/>
    </location>
</feature>
<feature type="region of interest" description="Disordered" evidence="4">
    <location>
        <begin position="410"/>
        <end position="522"/>
    </location>
</feature>
<evidence type="ECO:0000256" key="2">
    <source>
        <dbReference type="ARBA" id="ARBA00022737"/>
    </source>
</evidence>
<evidence type="ECO:0000256" key="3">
    <source>
        <dbReference type="ARBA" id="ARBA00038315"/>
    </source>
</evidence>
<dbReference type="Pfam" id="PF13516">
    <property type="entry name" value="LRR_6"/>
    <property type="match status" value="2"/>
</dbReference>
<evidence type="ECO:0000256" key="1">
    <source>
        <dbReference type="ARBA" id="ARBA00022614"/>
    </source>
</evidence>
<comment type="similarity">
    <text evidence="3">Belongs to the PPP1R37 family.</text>
</comment>
<feature type="compositionally biased region" description="Basic and acidic residues" evidence="4">
    <location>
        <begin position="479"/>
        <end position="491"/>
    </location>
</feature>
<gene>
    <name evidence="5" type="primary">WBGene00107880</name>
</gene>
<dbReference type="SMART" id="SM00368">
    <property type="entry name" value="LRR_RI"/>
    <property type="match status" value="7"/>
</dbReference>
<name>A0A2A6C7E2_PRIPA</name>
<feature type="compositionally biased region" description="Low complexity" evidence="4">
    <location>
        <begin position="745"/>
        <end position="774"/>
    </location>
</feature>
<proteinExistence type="inferred from homology"/>
<sequence length="954" mass="104352">MVRLCDFSEKAQLCFHRVSGVRQESLSLKGERVGLEQMESLEAILKRVQFEAIDFEYTFLDDETAISLGEMIEFYDSSHRLNLSFNKAIMMRGWNAIFKAVRNCSSLNVLNLRYTSLSDKSIPALCRTLRGQPPIALSCIHLENVSLSGKGLLMVVCALKANMTIKELYLGENLLQPSDGAYLYQLISSNCALQMLDLRNNQLQDGGLRHICDGLKASETREKSALSALVLWNNRLTGASMDSLANALMVNDRLETLNIGCNRLGVDGVVHLKKALQDTRCNLHRLGLQSTSLDCQAAIELAECLAENMSMVRVDLRDNASIGSAGLLALHSAMKMNKTITLLNIDQSAATTLSTKSSPMSTYLQEVRDPTENHTTKPYQDEFRRLYDEIREACERNKTAALAAMSAHAEEIMDGVDSPMGERRASEEKEKEEHEVERKQEENGDGEEKENVGTPPAPSSSSSEAPPVLASNGIVDDEETKKTVENGRESSEESEAPAPVFIWTPPPPRPQSASLSEVDEVKEQRKRRVHKFVRSTSLTCSETVHDINERIREMSSSSQSLDNTLMALSSHEVRLDSTLGKIEDQLTSLSKAKDSSKTIKKQPSEPSSPSIMIVAEGLLAKRVEFSSLPSIPPAVEGTFSAIAHPPTPVVRKMRRFSVSPTTSTFDLAPTTKHMVEHGFSGLDEYDMVDTVDDEWSDDMIETLKILDLIWPDDQGYGMANFDLAPTTKSSTLRPASLSLDLFAPPSSSSSSSFSSTLSTVVSSPSTSSGETPSGARSAPVCLSPPRFDQFAHVRSPVPDRFRVSASNADSAVVNSPVFPSFSLSDLETEKDVRAVVTDLVNYILYEEQSVVERKKSMLLTTIAPPPRLPSPSRSIAEEEGEDTVVRAGSTVAGTPLTPSRMLSIADALSSVVSADADDVIVRSIVSSMVRETAKAEKLRKSRGSTVAPLASIDN</sequence>
<feature type="region of interest" description="Disordered" evidence="4">
    <location>
        <begin position="862"/>
        <end position="882"/>
    </location>
</feature>
<dbReference type="OrthoDB" id="10034042at2759"/>
<dbReference type="Proteomes" id="UP000005239">
    <property type="component" value="Unassembled WGS sequence"/>
</dbReference>
<dbReference type="InterPro" id="IPR051279">
    <property type="entry name" value="PP1-Reg/Actin-Interact_Protein"/>
</dbReference>
<feature type="region of interest" description="Disordered" evidence="4">
    <location>
        <begin position="935"/>
        <end position="954"/>
    </location>
</feature>
<keyword evidence="1" id="KW-0433">Leucine-rich repeat</keyword>
<dbReference type="PANTHER" id="PTHR24112:SF9">
    <property type="entry name" value="PROTEIN PHOSPHATASE 1 REGULATORY SUBUNIT 37"/>
    <property type="match status" value="1"/>
</dbReference>
<keyword evidence="6" id="KW-1185">Reference proteome</keyword>
<feature type="region of interest" description="Disordered" evidence="4">
    <location>
        <begin position="589"/>
        <end position="608"/>
    </location>
</feature>
<feature type="region of interest" description="Disordered" evidence="4">
    <location>
        <begin position="745"/>
        <end position="779"/>
    </location>
</feature>
<feature type="region of interest" description="Disordered" evidence="4">
    <location>
        <begin position="356"/>
        <end position="379"/>
    </location>
</feature>
<dbReference type="InterPro" id="IPR032675">
    <property type="entry name" value="LRR_dom_sf"/>
</dbReference>